<dbReference type="KEGG" id="eho:A9798_13905"/>
<evidence type="ECO:0000313" key="3">
    <source>
        <dbReference type="Proteomes" id="UP000175893"/>
    </source>
</evidence>
<dbReference type="InterPro" id="IPR049827">
    <property type="entry name" value="NanQ"/>
</dbReference>
<dbReference type="AlphaFoldDB" id="A0A376DN00"/>
<dbReference type="NCBIfam" id="NF040884">
    <property type="entry name" value="acetylneur_anom"/>
    <property type="match status" value="1"/>
</dbReference>
<dbReference type="PANTHER" id="PTHR34986:SF5">
    <property type="entry name" value="N-ACETYLNEURAMINATE ANOMERASE NANQ"/>
    <property type="match status" value="1"/>
</dbReference>
<evidence type="ECO:0000313" key="2">
    <source>
        <dbReference type="EMBL" id="STC91155.1"/>
    </source>
</evidence>
<dbReference type="Gene3D" id="2.60.120.370">
    <property type="entry name" value="YhcH/YjgK/YiaL"/>
    <property type="match status" value="1"/>
</dbReference>
<dbReference type="STRING" id="93378.A9798_13905"/>
<dbReference type="Proteomes" id="UP000255248">
    <property type="component" value="Unassembled WGS sequence"/>
</dbReference>
<dbReference type="InterPro" id="IPR037012">
    <property type="entry name" value="NanQ/TabA/YiaL_sf"/>
</dbReference>
<accession>A0A376DN00</accession>
<reference evidence="2 4" key="2">
    <citation type="submission" date="2018-06" db="EMBL/GenBank/DDBJ databases">
        <authorList>
            <consortium name="Pathogen Informatics"/>
            <person name="Doyle S."/>
        </authorList>
    </citation>
    <scope>NUCLEOTIDE SEQUENCE [LARGE SCALE GENOMIC DNA]</scope>
    <source>
        <strain evidence="2 4">NCTC12121</strain>
    </source>
</reference>
<keyword evidence="3" id="KW-1185">Reference proteome</keyword>
<sequence length="159" mass="17931">MIFGHLDDLPQRGDLPHAIRQALQWALDAGVQQLADGHYPLDGERIYMNVMTLTPQAAADKQGELHRDYLDLQLLMQGEERIDFALAGQARDCQPYQTEGDYQLCDTLTHPQSLYLTPGMFAIFLPGEPHKPGCLGHASDPIRKVVIKLHRDCLKEESR</sequence>
<dbReference type="Pfam" id="PF04074">
    <property type="entry name" value="DUF386"/>
    <property type="match status" value="1"/>
</dbReference>
<evidence type="ECO:0000313" key="4">
    <source>
        <dbReference type="Proteomes" id="UP000255248"/>
    </source>
</evidence>
<dbReference type="EMBL" id="CP016043">
    <property type="protein sequence ID" value="AOV97933.1"/>
    <property type="molecule type" value="Genomic_DNA"/>
</dbReference>
<gene>
    <name evidence="1" type="ORF">A9798_13905</name>
    <name evidence="2" type="ORF">NCTC12121_02920</name>
</gene>
<protein>
    <submittedName>
        <fullName evidence="2">Uncharacterized protein, YhcH/YjgK/YiaL family</fullName>
    </submittedName>
</protein>
<organism evidence="2 4">
    <name type="scientific">Edwardsiella hoshinae</name>
    <dbReference type="NCBI Taxonomy" id="93378"/>
    <lineage>
        <taxon>Bacteria</taxon>
        <taxon>Pseudomonadati</taxon>
        <taxon>Pseudomonadota</taxon>
        <taxon>Gammaproteobacteria</taxon>
        <taxon>Enterobacterales</taxon>
        <taxon>Hafniaceae</taxon>
        <taxon>Edwardsiella</taxon>
    </lineage>
</organism>
<dbReference type="PANTHER" id="PTHR34986">
    <property type="entry name" value="EVOLVED BETA-GALACTOSIDASE SUBUNIT BETA"/>
    <property type="match status" value="1"/>
</dbReference>
<proteinExistence type="predicted"/>
<dbReference type="EMBL" id="UFXZ01000001">
    <property type="protein sequence ID" value="STC91155.1"/>
    <property type="molecule type" value="Genomic_DNA"/>
</dbReference>
<dbReference type="SUPFAM" id="SSF51197">
    <property type="entry name" value="Clavaminate synthase-like"/>
    <property type="match status" value="1"/>
</dbReference>
<name>A0A376DN00_9GAMM</name>
<dbReference type="RefSeq" id="WP_024524562.1">
    <property type="nucleotide sequence ID" value="NZ_CP016043.1"/>
</dbReference>
<reference evidence="1 3" key="1">
    <citation type="submission" date="2016-06" db="EMBL/GenBank/DDBJ databases">
        <title>Complete genome sequence of Edwardsiella hoshinae ATCC 35051.</title>
        <authorList>
            <person name="Reichley S.R."/>
            <person name="Waldbieser G.C."/>
            <person name="Lawrence M.L."/>
            <person name="Griffin M.J."/>
        </authorList>
    </citation>
    <scope>NUCLEOTIDE SEQUENCE [LARGE SCALE GENOMIC DNA]</scope>
    <source>
        <strain evidence="1 3">ATCC 35051</strain>
    </source>
</reference>
<dbReference type="NCBIfam" id="TIGR00022">
    <property type="entry name" value="YhcH/YjgK/YiaL family protein"/>
    <property type="match status" value="1"/>
</dbReference>
<dbReference type="Proteomes" id="UP000175893">
    <property type="component" value="Chromosome"/>
</dbReference>
<dbReference type="InterPro" id="IPR004375">
    <property type="entry name" value="NanQ/TabA/YiaL"/>
</dbReference>
<dbReference type="GO" id="GO:0005829">
    <property type="term" value="C:cytosol"/>
    <property type="evidence" value="ECO:0007669"/>
    <property type="project" value="TreeGrafter"/>
</dbReference>
<dbReference type="OrthoDB" id="6196468at2"/>
<evidence type="ECO:0000313" key="1">
    <source>
        <dbReference type="EMBL" id="AOV97933.1"/>
    </source>
</evidence>